<dbReference type="Proteomes" id="UP001237642">
    <property type="component" value="Unassembled WGS sequence"/>
</dbReference>
<dbReference type="InterPro" id="IPR036879">
    <property type="entry name" value="TF_MADSbox_sf"/>
</dbReference>
<dbReference type="GO" id="GO:0000981">
    <property type="term" value="F:DNA-binding transcription factor activity, RNA polymerase II-specific"/>
    <property type="evidence" value="ECO:0007669"/>
    <property type="project" value="TreeGrafter"/>
</dbReference>
<comment type="subcellular location">
    <subcellularLocation>
        <location evidence="1">Nucleus</location>
    </subcellularLocation>
</comment>
<evidence type="ECO:0000313" key="7">
    <source>
        <dbReference type="EMBL" id="KAK1361513.1"/>
    </source>
</evidence>
<dbReference type="PANTHER" id="PTHR11945">
    <property type="entry name" value="MADS BOX PROTEIN"/>
    <property type="match status" value="1"/>
</dbReference>
<evidence type="ECO:0000313" key="8">
    <source>
        <dbReference type="Proteomes" id="UP001237642"/>
    </source>
</evidence>
<evidence type="ECO:0000256" key="3">
    <source>
        <dbReference type="ARBA" id="ARBA00023125"/>
    </source>
</evidence>
<comment type="caution">
    <text evidence="7">The sequence shown here is derived from an EMBL/GenBank/DDBJ whole genome shotgun (WGS) entry which is preliminary data.</text>
</comment>
<dbReference type="PANTHER" id="PTHR11945:SF776">
    <property type="entry name" value="AGAMOUS-LIKE 50-RELATED"/>
    <property type="match status" value="1"/>
</dbReference>
<keyword evidence="3" id="KW-0238">DNA-binding</keyword>
<dbReference type="Gene3D" id="3.40.1810.10">
    <property type="entry name" value="Transcription factor, MADS-box"/>
    <property type="match status" value="1"/>
</dbReference>
<gene>
    <name evidence="7" type="ORF">POM88_045987</name>
</gene>
<dbReference type="AlphaFoldDB" id="A0AAD8H8A8"/>
<dbReference type="EMBL" id="JAUIZM010000010">
    <property type="protein sequence ID" value="KAK1361513.1"/>
    <property type="molecule type" value="Genomic_DNA"/>
</dbReference>
<name>A0AAD8H8A8_9APIA</name>
<protein>
    <submittedName>
        <fullName evidence="7">Agamous-like MADS-box protein AGL61</fullName>
    </submittedName>
</protein>
<evidence type="ECO:0000256" key="5">
    <source>
        <dbReference type="ARBA" id="ARBA00023242"/>
    </source>
</evidence>
<keyword evidence="8" id="KW-1185">Reference proteome</keyword>
<evidence type="ECO:0000256" key="4">
    <source>
        <dbReference type="ARBA" id="ARBA00023163"/>
    </source>
</evidence>
<sequence length="217" mass="24549">MARKGVARQRIAIKKIENESNLKVTFSKRRSGVYKKASELSILCNCHVAIIIISATGKIYSFGHPSPEQVLYSFVSENHQQESMEQHLMENLQDFEFYELNKEMGEYEAIIATEKTREKKNNEPSSDSRKENCLEKWWLTPPEQLTLVESQEMLAKLEELKQSINSSGMKVDTSSSWRINEASHVVPHLGGFPPISDPNLASTSFGFGHNSKGKAPM</sequence>
<dbReference type="PRINTS" id="PR00404">
    <property type="entry name" value="MADSDOMAIN"/>
</dbReference>
<dbReference type="GO" id="GO:0000978">
    <property type="term" value="F:RNA polymerase II cis-regulatory region sequence-specific DNA binding"/>
    <property type="evidence" value="ECO:0007669"/>
    <property type="project" value="TreeGrafter"/>
</dbReference>
<dbReference type="SUPFAM" id="SSF55455">
    <property type="entry name" value="SRF-like"/>
    <property type="match status" value="1"/>
</dbReference>
<dbReference type="Pfam" id="PF00319">
    <property type="entry name" value="SRF-TF"/>
    <property type="match status" value="1"/>
</dbReference>
<dbReference type="InterPro" id="IPR033896">
    <property type="entry name" value="MEF2-like_N"/>
</dbReference>
<evidence type="ECO:0000256" key="1">
    <source>
        <dbReference type="ARBA" id="ARBA00004123"/>
    </source>
</evidence>
<keyword evidence="5" id="KW-0539">Nucleus</keyword>
<proteinExistence type="predicted"/>
<feature type="domain" description="MADS-box" evidence="6">
    <location>
        <begin position="6"/>
        <end position="66"/>
    </location>
</feature>
<dbReference type="GO" id="GO:0046983">
    <property type="term" value="F:protein dimerization activity"/>
    <property type="evidence" value="ECO:0007669"/>
    <property type="project" value="InterPro"/>
</dbReference>
<evidence type="ECO:0000259" key="6">
    <source>
        <dbReference type="PROSITE" id="PS50066"/>
    </source>
</evidence>
<reference evidence="7" key="1">
    <citation type="submission" date="2023-02" db="EMBL/GenBank/DDBJ databases">
        <title>Genome of toxic invasive species Heracleum sosnowskyi carries increased number of genes despite the absence of recent whole-genome duplications.</title>
        <authorList>
            <person name="Schelkunov M."/>
            <person name="Shtratnikova V."/>
            <person name="Makarenko M."/>
            <person name="Klepikova A."/>
            <person name="Omelchenko D."/>
            <person name="Novikova G."/>
            <person name="Obukhova E."/>
            <person name="Bogdanov V."/>
            <person name="Penin A."/>
            <person name="Logacheva M."/>
        </authorList>
    </citation>
    <scope>NUCLEOTIDE SEQUENCE</scope>
    <source>
        <strain evidence="7">Hsosn_3</strain>
        <tissue evidence="7">Leaf</tissue>
    </source>
</reference>
<organism evidence="7 8">
    <name type="scientific">Heracleum sosnowskyi</name>
    <dbReference type="NCBI Taxonomy" id="360622"/>
    <lineage>
        <taxon>Eukaryota</taxon>
        <taxon>Viridiplantae</taxon>
        <taxon>Streptophyta</taxon>
        <taxon>Embryophyta</taxon>
        <taxon>Tracheophyta</taxon>
        <taxon>Spermatophyta</taxon>
        <taxon>Magnoliopsida</taxon>
        <taxon>eudicotyledons</taxon>
        <taxon>Gunneridae</taxon>
        <taxon>Pentapetalae</taxon>
        <taxon>asterids</taxon>
        <taxon>campanulids</taxon>
        <taxon>Apiales</taxon>
        <taxon>Apiaceae</taxon>
        <taxon>Apioideae</taxon>
        <taxon>apioid superclade</taxon>
        <taxon>Tordylieae</taxon>
        <taxon>Tordyliinae</taxon>
        <taxon>Heracleum</taxon>
    </lineage>
</organism>
<dbReference type="FunFam" id="3.40.1810.10:FF:000006">
    <property type="entry name" value="Agamous-like MADS-box protein AGL62"/>
    <property type="match status" value="1"/>
</dbReference>
<keyword evidence="4" id="KW-0804">Transcription</keyword>
<dbReference type="GO" id="GO:0045944">
    <property type="term" value="P:positive regulation of transcription by RNA polymerase II"/>
    <property type="evidence" value="ECO:0007669"/>
    <property type="project" value="InterPro"/>
</dbReference>
<evidence type="ECO:0000256" key="2">
    <source>
        <dbReference type="ARBA" id="ARBA00023015"/>
    </source>
</evidence>
<dbReference type="SMART" id="SM00432">
    <property type="entry name" value="MADS"/>
    <property type="match status" value="1"/>
</dbReference>
<dbReference type="GO" id="GO:0005634">
    <property type="term" value="C:nucleus"/>
    <property type="evidence" value="ECO:0007669"/>
    <property type="project" value="UniProtKB-SubCell"/>
</dbReference>
<dbReference type="CDD" id="cd00265">
    <property type="entry name" value="MADS_MEF2_like"/>
    <property type="match status" value="1"/>
</dbReference>
<accession>A0AAD8H8A8</accession>
<dbReference type="PROSITE" id="PS50066">
    <property type="entry name" value="MADS_BOX_2"/>
    <property type="match status" value="1"/>
</dbReference>
<reference evidence="7" key="2">
    <citation type="submission" date="2023-05" db="EMBL/GenBank/DDBJ databases">
        <authorList>
            <person name="Schelkunov M.I."/>
        </authorList>
    </citation>
    <scope>NUCLEOTIDE SEQUENCE</scope>
    <source>
        <strain evidence="7">Hsosn_3</strain>
        <tissue evidence="7">Leaf</tissue>
    </source>
</reference>
<keyword evidence="2" id="KW-0805">Transcription regulation</keyword>
<dbReference type="InterPro" id="IPR002100">
    <property type="entry name" value="TF_MADSbox"/>
</dbReference>